<gene>
    <name evidence="3" type="ORF">PENTCL1PPCAC_10733</name>
</gene>
<protein>
    <submittedName>
        <fullName evidence="3">Uncharacterized protein</fullName>
    </submittedName>
</protein>
<sequence>METNLSSSSHKSDDVSVHSDSIPNSGADPATSIDKSNAPTSLQRFGSLTENSKLVAELTEEKEALQLKVSQLTKEMGERKAESDAVKEEFERFKVSFSAKV</sequence>
<reference evidence="3" key="1">
    <citation type="submission" date="2023-10" db="EMBL/GenBank/DDBJ databases">
        <title>Genome assembly of Pristionchus species.</title>
        <authorList>
            <person name="Yoshida K."/>
            <person name="Sommer R.J."/>
        </authorList>
    </citation>
    <scope>NUCLEOTIDE SEQUENCE</scope>
    <source>
        <strain evidence="3">RS0144</strain>
    </source>
</reference>
<organism evidence="3 4">
    <name type="scientific">Pristionchus entomophagus</name>
    <dbReference type="NCBI Taxonomy" id="358040"/>
    <lineage>
        <taxon>Eukaryota</taxon>
        <taxon>Metazoa</taxon>
        <taxon>Ecdysozoa</taxon>
        <taxon>Nematoda</taxon>
        <taxon>Chromadorea</taxon>
        <taxon>Rhabditida</taxon>
        <taxon>Rhabditina</taxon>
        <taxon>Diplogasteromorpha</taxon>
        <taxon>Diplogasteroidea</taxon>
        <taxon>Neodiplogasteridae</taxon>
        <taxon>Pristionchus</taxon>
    </lineage>
</organism>
<feature type="coiled-coil region" evidence="1">
    <location>
        <begin position="48"/>
        <end position="82"/>
    </location>
</feature>
<evidence type="ECO:0000256" key="1">
    <source>
        <dbReference type="SAM" id="Coils"/>
    </source>
</evidence>
<keyword evidence="4" id="KW-1185">Reference proteome</keyword>
<name>A0AAV5T6V2_9BILA</name>
<dbReference type="AlphaFoldDB" id="A0AAV5T6V2"/>
<keyword evidence="1" id="KW-0175">Coiled coil</keyword>
<feature type="compositionally biased region" description="Polar residues" evidence="2">
    <location>
        <begin position="33"/>
        <end position="46"/>
    </location>
</feature>
<evidence type="ECO:0000256" key="2">
    <source>
        <dbReference type="SAM" id="MobiDB-lite"/>
    </source>
</evidence>
<proteinExistence type="predicted"/>
<evidence type="ECO:0000313" key="3">
    <source>
        <dbReference type="EMBL" id="GMS88558.1"/>
    </source>
</evidence>
<accession>A0AAV5T6V2</accession>
<feature type="region of interest" description="Disordered" evidence="2">
    <location>
        <begin position="1"/>
        <end position="46"/>
    </location>
</feature>
<dbReference type="EMBL" id="BTSX01000003">
    <property type="protein sequence ID" value="GMS88558.1"/>
    <property type="molecule type" value="Genomic_DNA"/>
</dbReference>
<dbReference type="Proteomes" id="UP001432027">
    <property type="component" value="Unassembled WGS sequence"/>
</dbReference>
<evidence type="ECO:0000313" key="4">
    <source>
        <dbReference type="Proteomes" id="UP001432027"/>
    </source>
</evidence>
<comment type="caution">
    <text evidence="3">The sequence shown here is derived from an EMBL/GenBank/DDBJ whole genome shotgun (WGS) entry which is preliminary data.</text>
</comment>